<dbReference type="CDD" id="cd00023">
    <property type="entry name" value="BBI"/>
    <property type="match status" value="1"/>
</dbReference>
<feature type="disulfide bond" evidence="4">
    <location>
        <begin position="41"/>
        <end position="86"/>
    </location>
</feature>
<dbReference type="EMBL" id="JAJJMA010327611">
    <property type="protein sequence ID" value="MCL7050415.1"/>
    <property type="molecule type" value="Genomic_DNA"/>
</dbReference>
<feature type="disulfide bond" evidence="4">
    <location>
        <begin position="64"/>
        <end position="79"/>
    </location>
</feature>
<evidence type="ECO:0000256" key="1">
    <source>
        <dbReference type="ARBA" id="ARBA00022690"/>
    </source>
</evidence>
<evidence type="ECO:0000256" key="3">
    <source>
        <dbReference type="PIRSR" id="PIRSR600877-50"/>
    </source>
</evidence>
<name>A0AA42B3V1_PAPNU</name>
<keyword evidence="9" id="KW-1185">Reference proteome</keyword>
<dbReference type="InterPro" id="IPR000877">
    <property type="entry name" value="Prot_inh_BBI"/>
</dbReference>
<feature type="site" description="Reactive bond for trypsin" evidence="3">
    <location>
        <begin position="71"/>
        <end position="72"/>
    </location>
</feature>
<evidence type="ECO:0000256" key="4">
    <source>
        <dbReference type="PIRSR" id="PIRSR600877-51"/>
    </source>
</evidence>
<evidence type="ECO:0000259" key="7">
    <source>
        <dbReference type="SMART" id="SM00269"/>
    </source>
</evidence>
<keyword evidence="6" id="KW-0732">Signal</keyword>
<feature type="disulfide bond" evidence="4">
    <location>
        <begin position="60"/>
        <end position="67"/>
    </location>
</feature>
<feature type="chain" id="PRO_5041374488" description="Bowman-Birk serine protease inhibitors family domain-containing protein" evidence="6">
    <location>
        <begin position="26"/>
        <end position="90"/>
    </location>
</feature>
<keyword evidence="2 4" id="KW-1015">Disulfide bond</keyword>
<feature type="domain" description="Bowman-Birk serine protease inhibitors family" evidence="7">
    <location>
        <begin position="37"/>
        <end position="90"/>
    </location>
</feature>
<feature type="disulfide bond" evidence="4">
    <location>
        <begin position="43"/>
        <end position="51"/>
    </location>
</feature>
<comment type="caution">
    <text evidence="8">The sequence shown here is derived from an EMBL/GenBank/DDBJ whole genome shotgun (WGS) entry which is preliminary data.</text>
</comment>
<evidence type="ECO:0000256" key="2">
    <source>
        <dbReference type="ARBA" id="ARBA00023157"/>
    </source>
</evidence>
<evidence type="ECO:0000256" key="5">
    <source>
        <dbReference type="RuleBase" id="RU003856"/>
    </source>
</evidence>
<dbReference type="Gene3D" id="2.10.69.10">
    <property type="entry name" value="Cysteine Protease (Bromelain) Inhibitor, subunit H"/>
    <property type="match status" value="1"/>
</dbReference>
<feature type="signal peptide" evidence="6">
    <location>
        <begin position="1"/>
        <end position="25"/>
    </location>
</feature>
<protein>
    <recommendedName>
        <fullName evidence="7">Bowman-Birk serine protease inhibitors family domain-containing protein</fullName>
    </recommendedName>
</protein>
<feature type="disulfide bond" evidence="4">
    <location>
        <begin position="38"/>
        <end position="53"/>
    </location>
</feature>
<dbReference type="SMART" id="SM00269">
    <property type="entry name" value="BowB"/>
    <property type="match status" value="1"/>
</dbReference>
<sequence length="90" mass="9588">MAQKMAVSRASLVLTALMMLAIVVAISSPTVVDAAGCCNLCPCTKSAIPQCRCSDIKDHCHSECKSCVCTKSIPPQCRCADVNNFCYPKC</sequence>
<organism evidence="8 9">
    <name type="scientific">Papaver nudicaule</name>
    <name type="common">Iceland poppy</name>
    <dbReference type="NCBI Taxonomy" id="74823"/>
    <lineage>
        <taxon>Eukaryota</taxon>
        <taxon>Viridiplantae</taxon>
        <taxon>Streptophyta</taxon>
        <taxon>Embryophyta</taxon>
        <taxon>Tracheophyta</taxon>
        <taxon>Spermatophyta</taxon>
        <taxon>Magnoliopsida</taxon>
        <taxon>Ranunculales</taxon>
        <taxon>Papaveraceae</taxon>
        <taxon>Papaveroideae</taxon>
        <taxon>Papaver</taxon>
    </lineage>
</organism>
<proteinExistence type="inferred from homology"/>
<dbReference type="Proteomes" id="UP001177140">
    <property type="component" value="Unassembled WGS sequence"/>
</dbReference>
<keyword evidence="5" id="KW-0722">Serine protease inhibitor</keyword>
<dbReference type="AlphaFoldDB" id="A0AA42B3V1"/>
<dbReference type="Pfam" id="PF00228">
    <property type="entry name" value="Bowman-Birk_leg"/>
    <property type="match status" value="1"/>
</dbReference>
<evidence type="ECO:0000313" key="8">
    <source>
        <dbReference type="EMBL" id="MCL7050415.1"/>
    </source>
</evidence>
<accession>A0AA42B3V1</accession>
<dbReference type="SUPFAM" id="SSF57247">
    <property type="entry name" value="Bowman-Birk inhibitor, BBI"/>
    <property type="match status" value="1"/>
</dbReference>
<gene>
    <name evidence="8" type="ORF">MKW94_003320</name>
</gene>
<feature type="disulfide bond" evidence="4">
    <location>
        <begin position="37"/>
        <end position="90"/>
    </location>
</feature>
<dbReference type="InterPro" id="IPR035995">
    <property type="entry name" value="Bowman-Birk_prot_inh"/>
</dbReference>
<dbReference type="GO" id="GO:0004867">
    <property type="term" value="F:serine-type endopeptidase inhibitor activity"/>
    <property type="evidence" value="ECO:0007669"/>
    <property type="project" value="UniProtKB-KW"/>
</dbReference>
<keyword evidence="1 5" id="KW-0646">Protease inhibitor</keyword>
<feature type="disulfide bond" evidence="4">
    <location>
        <begin position="69"/>
        <end position="77"/>
    </location>
</feature>
<dbReference type="GO" id="GO:0005576">
    <property type="term" value="C:extracellular region"/>
    <property type="evidence" value="ECO:0007669"/>
    <property type="project" value="InterPro"/>
</dbReference>
<feature type="site" description="Reactive bond for trypsin" evidence="3">
    <location>
        <begin position="45"/>
        <end position="46"/>
    </location>
</feature>
<reference evidence="8" key="1">
    <citation type="submission" date="2022-03" db="EMBL/GenBank/DDBJ databases">
        <title>A functionally conserved STORR gene fusion in Papaver species that diverged 16.8 million years ago.</title>
        <authorList>
            <person name="Catania T."/>
        </authorList>
    </citation>
    <scope>NUCLEOTIDE SEQUENCE</scope>
    <source>
        <strain evidence="8">S-191538</strain>
    </source>
</reference>
<evidence type="ECO:0000313" key="9">
    <source>
        <dbReference type="Proteomes" id="UP001177140"/>
    </source>
</evidence>
<comment type="similarity">
    <text evidence="5">Belongs to the Bowman-Birk serine protease inhibitor family.</text>
</comment>
<evidence type="ECO:0000256" key="6">
    <source>
        <dbReference type="SAM" id="SignalP"/>
    </source>
</evidence>